<evidence type="ECO:0000256" key="3">
    <source>
        <dbReference type="ARBA" id="ARBA00023237"/>
    </source>
</evidence>
<reference evidence="6" key="1">
    <citation type="submission" date="2021-01" db="EMBL/GenBank/DDBJ databases">
        <authorList>
            <person name="Zhong Y.L."/>
        </authorList>
    </citation>
    <scope>NUCLEOTIDE SEQUENCE</scope>
    <source>
        <strain evidence="6">KCTC 23302</strain>
    </source>
</reference>
<comment type="caution">
    <text evidence="6">The sequence shown here is derived from an EMBL/GenBank/DDBJ whole genome shotgun (WGS) entry which is preliminary data.</text>
</comment>
<feature type="domain" description="Outer membrane protein beta-barrel" evidence="5">
    <location>
        <begin position="364"/>
        <end position="761"/>
    </location>
</feature>
<dbReference type="InterPro" id="IPR037066">
    <property type="entry name" value="Plug_dom_sf"/>
</dbReference>
<proteinExistence type="predicted"/>
<dbReference type="InterPro" id="IPR008969">
    <property type="entry name" value="CarboxyPept-like_regulatory"/>
</dbReference>
<dbReference type="Gene3D" id="2.170.130.10">
    <property type="entry name" value="TonB-dependent receptor, plug domain"/>
    <property type="match status" value="1"/>
</dbReference>
<name>A0A937D9H6_9FLAO</name>
<dbReference type="Gene3D" id="2.40.170.20">
    <property type="entry name" value="TonB-dependent receptor, beta-barrel domain"/>
    <property type="match status" value="1"/>
</dbReference>
<dbReference type="EMBL" id="JAERQJ010000003">
    <property type="protein sequence ID" value="MBL0683727.1"/>
    <property type="molecule type" value="Genomic_DNA"/>
</dbReference>
<keyword evidence="3" id="KW-0998">Cell outer membrane</keyword>
<evidence type="ECO:0000256" key="4">
    <source>
        <dbReference type="SAM" id="SignalP"/>
    </source>
</evidence>
<dbReference type="Proteomes" id="UP000651057">
    <property type="component" value="Unassembled WGS sequence"/>
</dbReference>
<keyword evidence="7" id="KW-1185">Reference proteome</keyword>
<dbReference type="SUPFAM" id="SSF49464">
    <property type="entry name" value="Carboxypeptidase regulatory domain-like"/>
    <property type="match status" value="1"/>
</dbReference>
<feature type="signal peptide" evidence="4">
    <location>
        <begin position="1"/>
        <end position="20"/>
    </location>
</feature>
<protein>
    <submittedName>
        <fullName evidence="6">TonB-dependent receptor</fullName>
    </submittedName>
</protein>
<dbReference type="InterPro" id="IPR036942">
    <property type="entry name" value="Beta-barrel_TonB_sf"/>
</dbReference>
<evidence type="ECO:0000256" key="2">
    <source>
        <dbReference type="ARBA" id="ARBA00023136"/>
    </source>
</evidence>
<keyword evidence="4" id="KW-0732">Signal</keyword>
<accession>A0A937D9H6</accession>
<dbReference type="AlphaFoldDB" id="A0A937D9H6"/>
<keyword evidence="2" id="KW-0472">Membrane</keyword>
<organism evidence="6 7">
    <name type="scientific">Aquimarina mytili</name>
    <dbReference type="NCBI Taxonomy" id="874423"/>
    <lineage>
        <taxon>Bacteria</taxon>
        <taxon>Pseudomonadati</taxon>
        <taxon>Bacteroidota</taxon>
        <taxon>Flavobacteriia</taxon>
        <taxon>Flavobacteriales</taxon>
        <taxon>Flavobacteriaceae</taxon>
        <taxon>Aquimarina</taxon>
    </lineage>
</organism>
<gene>
    <name evidence="6" type="ORF">JJQ60_09385</name>
</gene>
<evidence type="ECO:0000313" key="6">
    <source>
        <dbReference type="EMBL" id="MBL0683727.1"/>
    </source>
</evidence>
<dbReference type="PANTHER" id="PTHR40980">
    <property type="entry name" value="PLUG DOMAIN-CONTAINING PROTEIN"/>
    <property type="match status" value="1"/>
</dbReference>
<evidence type="ECO:0000256" key="1">
    <source>
        <dbReference type="ARBA" id="ARBA00004442"/>
    </source>
</evidence>
<evidence type="ECO:0000313" key="7">
    <source>
        <dbReference type="Proteomes" id="UP000651057"/>
    </source>
</evidence>
<dbReference type="Pfam" id="PF13620">
    <property type="entry name" value="CarboxypepD_reg"/>
    <property type="match status" value="1"/>
</dbReference>
<sequence>MEFKKTILLAFTMLMQVLHAQYSVNGKITDGDNTPLVFANVILYNNQTNKAVDAMATTDTGTYFFEDQKVGQYRIEVSMLGYNTSVSKVFKLDSSRTTFTLNFSLQSEQLDEVIVTYKKPIIKQTAEKLIVDIEKSEMINTNLQDVMKKIPGVIVTNGTINYGGQGNIRILINGKTTDYMDVAALLREMPADNIARVELIQQPGAEYDAEGSGPIINIILKRNVKLGTHGNLKTTMGYVEDFLYGTSASIASYKNKLNWQTSAGYNRSSWREDLIISRKVLDETYQQTSISPFDPETFRINGRIDYYINDKNTLGVSANRIQSQSDRITSNSTTIINETSETNLLTDNSFDRDRITFTLNPYYEFDDQKNKVTLDFNYIDYDYENENNLFKIDESPIEYNNQRYFQDATYEIFTYKGDYKRMGNDNFSWGAGAKYSKIDSDSDLQSFTQNEEGVFVDNVSQTNRFLIDESILALYSKFNAKLNKWSFSGGLRWEESDTKGTSVTQAETRSRTISKFFPSISLGRKIANQISANVAYSYRIQRPSYGSLNSFVYYYDPFTFEAGNPNLKPAFTNSFQFNLTYEEQPFFSVSYRETTDALFEIITQNDVSAETSRSVINLAKNNNLSTSLFAPLDFIEGLDGFTGVIANYNEYMSERLTPALDLSQWSFTWYTSAEYKLPWGINSEISGYYTTGGLEGQIEYKWIAGIDIALSKKFLNDRLKVSVELEEILNRKFLGNITYDNVNADIVNDWPRQNLYLQLNYSFGSKFNKNKKRGNVSKEEQDRINNKN</sequence>
<evidence type="ECO:0000259" key="5">
    <source>
        <dbReference type="Pfam" id="PF14905"/>
    </source>
</evidence>
<dbReference type="SUPFAM" id="SSF56935">
    <property type="entry name" value="Porins"/>
    <property type="match status" value="1"/>
</dbReference>
<comment type="subcellular location">
    <subcellularLocation>
        <location evidence="1">Cell outer membrane</location>
    </subcellularLocation>
</comment>
<dbReference type="InterPro" id="IPR041700">
    <property type="entry name" value="OMP_b-brl_3"/>
</dbReference>
<dbReference type="RefSeq" id="WP_201918994.1">
    <property type="nucleotide sequence ID" value="NZ_BAABAX010000005.1"/>
</dbReference>
<dbReference type="Gene3D" id="2.60.40.1120">
    <property type="entry name" value="Carboxypeptidase-like, regulatory domain"/>
    <property type="match status" value="1"/>
</dbReference>
<keyword evidence="6" id="KW-0675">Receptor</keyword>
<dbReference type="PANTHER" id="PTHR40980:SF4">
    <property type="entry name" value="TONB-DEPENDENT RECEPTOR-LIKE BETA-BARREL DOMAIN-CONTAINING PROTEIN"/>
    <property type="match status" value="1"/>
</dbReference>
<feature type="chain" id="PRO_5037067166" evidence="4">
    <location>
        <begin position="21"/>
        <end position="788"/>
    </location>
</feature>
<dbReference type="GO" id="GO:0009279">
    <property type="term" value="C:cell outer membrane"/>
    <property type="evidence" value="ECO:0007669"/>
    <property type="project" value="UniProtKB-SubCell"/>
</dbReference>
<dbReference type="Pfam" id="PF14905">
    <property type="entry name" value="OMP_b-brl_3"/>
    <property type="match status" value="1"/>
</dbReference>